<dbReference type="Pfam" id="PF01494">
    <property type="entry name" value="FAD_binding_3"/>
    <property type="match status" value="1"/>
</dbReference>
<dbReference type="Gene3D" id="3.50.50.60">
    <property type="entry name" value="FAD/NAD(P)-binding domain"/>
    <property type="match status" value="1"/>
</dbReference>
<dbReference type="InterPro" id="IPR002938">
    <property type="entry name" value="FAD-bd"/>
</dbReference>
<dbReference type="PRINTS" id="PR00420">
    <property type="entry name" value="RNGMNOXGNASE"/>
</dbReference>
<dbReference type="RefSeq" id="WP_189988525.1">
    <property type="nucleotide sequence ID" value="NZ_BMZS01000003.1"/>
</dbReference>
<gene>
    <name evidence="7" type="ORF">GCM10017083_17200</name>
</gene>
<evidence type="ECO:0000259" key="6">
    <source>
        <dbReference type="Pfam" id="PF01494"/>
    </source>
</evidence>
<evidence type="ECO:0000256" key="4">
    <source>
        <dbReference type="ARBA" id="ARBA00022827"/>
    </source>
</evidence>
<evidence type="ECO:0000256" key="2">
    <source>
        <dbReference type="ARBA" id="ARBA00007801"/>
    </source>
</evidence>
<reference evidence="7" key="2">
    <citation type="submission" date="2020-09" db="EMBL/GenBank/DDBJ databases">
        <authorList>
            <person name="Sun Q."/>
            <person name="Kim S."/>
        </authorList>
    </citation>
    <scope>NUCLEOTIDE SEQUENCE</scope>
    <source>
        <strain evidence="7">KCTC 42651</strain>
    </source>
</reference>
<dbReference type="InterPro" id="IPR036188">
    <property type="entry name" value="FAD/NAD-bd_sf"/>
</dbReference>
<dbReference type="NCBIfam" id="NF006002">
    <property type="entry name" value="PRK08132.1"/>
    <property type="match status" value="1"/>
</dbReference>
<comment type="cofactor">
    <cofactor evidence="1">
        <name>FAD</name>
        <dbReference type="ChEBI" id="CHEBI:57692"/>
    </cofactor>
</comment>
<keyword evidence="3" id="KW-0285">Flavoprotein</keyword>
<dbReference type="InterPro" id="IPR050641">
    <property type="entry name" value="RIFMO-like"/>
</dbReference>
<name>A0A918XQJ0_9PROT</name>
<comment type="similarity">
    <text evidence="2">Belongs to the PheA/TfdB FAD monooxygenase family.</text>
</comment>
<dbReference type="Proteomes" id="UP000630353">
    <property type="component" value="Unassembled WGS sequence"/>
</dbReference>
<evidence type="ECO:0000313" key="7">
    <source>
        <dbReference type="EMBL" id="GHD47170.1"/>
    </source>
</evidence>
<keyword evidence="4" id="KW-0274">FAD</keyword>
<accession>A0A918XQJ0</accession>
<feature type="domain" description="FAD-binding" evidence="6">
    <location>
        <begin position="27"/>
        <end position="364"/>
    </location>
</feature>
<proteinExistence type="inferred from homology"/>
<dbReference type="GO" id="GO:0016709">
    <property type="term" value="F:oxidoreductase activity, acting on paired donors, with incorporation or reduction of molecular oxygen, NAD(P)H as one donor, and incorporation of one atom of oxygen"/>
    <property type="evidence" value="ECO:0007669"/>
    <property type="project" value="UniProtKB-ARBA"/>
</dbReference>
<evidence type="ECO:0000256" key="3">
    <source>
        <dbReference type="ARBA" id="ARBA00022630"/>
    </source>
</evidence>
<evidence type="ECO:0000256" key="1">
    <source>
        <dbReference type="ARBA" id="ARBA00001974"/>
    </source>
</evidence>
<organism evidence="7 8">
    <name type="scientific">Thalassobaculum fulvum</name>
    <dbReference type="NCBI Taxonomy" id="1633335"/>
    <lineage>
        <taxon>Bacteria</taxon>
        <taxon>Pseudomonadati</taxon>
        <taxon>Pseudomonadota</taxon>
        <taxon>Alphaproteobacteria</taxon>
        <taxon>Rhodospirillales</taxon>
        <taxon>Thalassobaculaceae</taxon>
        <taxon>Thalassobaculum</taxon>
    </lineage>
</organism>
<dbReference type="SUPFAM" id="SSF51905">
    <property type="entry name" value="FAD/NAD(P)-binding domain"/>
    <property type="match status" value="1"/>
</dbReference>
<dbReference type="Pfam" id="PF21274">
    <property type="entry name" value="Rng_hyd_C"/>
    <property type="match status" value="1"/>
</dbReference>
<dbReference type="Gene3D" id="3.30.70.2450">
    <property type="match status" value="1"/>
</dbReference>
<feature type="region of interest" description="Disordered" evidence="5">
    <location>
        <begin position="415"/>
        <end position="441"/>
    </location>
</feature>
<dbReference type="PANTHER" id="PTHR43004:SF19">
    <property type="entry name" value="BINDING MONOOXYGENASE, PUTATIVE (JCVI)-RELATED"/>
    <property type="match status" value="1"/>
</dbReference>
<evidence type="ECO:0000313" key="8">
    <source>
        <dbReference type="Proteomes" id="UP000630353"/>
    </source>
</evidence>
<evidence type="ECO:0000256" key="5">
    <source>
        <dbReference type="SAM" id="MobiDB-lite"/>
    </source>
</evidence>
<dbReference type="PANTHER" id="PTHR43004">
    <property type="entry name" value="TRK SYSTEM POTASSIUM UPTAKE PROTEIN"/>
    <property type="match status" value="1"/>
</dbReference>
<dbReference type="InterPro" id="IPR036249">
    <property type="entry name" value="Thioredoxin-like_sf"/>
</dbReference>
<keyword evidence="8" id="KW-1185">Reference proteome</keyword>
<dbReference type="GO" id="GO:0071949">
    <property type="term" value="F:FAD binding"/>
    <property type="evidence" value="ECO:0007669"/>
    <property type="project" value="InterPro"/>
</dbReference>
<dbReference type="AlphaFoldDB" id="A0A918XQJ0"/>
<dbReference type="Gene3D" id="3.40.30.120">
    <property type="match status" value="1"/>
</dbReference>
<sequence>MAGGLADRPRYAYAAPPELGQDSVRRAPIVIVGAGPVGLCAAAELAMLGHDTILLDEDDTVSVGSRAICWAKRTLEIFDRIGVGDRMVGKGVVWNRGRLFHRDREVYNFDLLPEPGHQRPAFINLQQYYVEEYLVDRVQELGRTDIRWRNRVVGLDVLPDGGARLTVETPDGNYRLDADYVLAADGVRSPIRRMMGLDFKGKVFEDRFLIADVIMKADFPSERWFWFEPPFHSGQSVLLHRQPDDVFRIDFQLDPSADPEEERKPENVVPRLQQMLGPDKPFDLEWVSVYTFTCRRMERFHHGPVFFVGDSAHVVSPFGARGGNGGIQDVDALCWRLAAVLNGTAPAALLDSYDAERIPAADENLLNSTRSTDFITPKNEASVAFREAALDLAADLPFARRVVNSGRLSLPHTYAATPLSTPDGDAWSGGPRPGAPAPDAPVQVAEGEPWLLRRLGGRFTLLRFVDDPAAAALGGVPDGVDVVTVARSGRPDGATVIDRDGTAFARWDAADGSAYLVRPDQHVAARWRTPEPGAIATALARALGRPAAAEARRAAGG</sequence>
<dbReference type="EMBL" id="BMZS01000003">
    <property type="protein sequence ID" value="GHD47170.1"/>
    <property type="molecule type" value="Genomic_DNA"/>
</dbReference>
<protein>
    <submittedName>
        <fullName evidence="7">Oxidoreductase</fullName>
    </submittedName>
</protein>
<reference evidence="7" key="1">
    <citation type="journal article" date="2014" name="Int. J. Syst. Evol. Microbiol.">
        <title>Complete genome sequence of Corynebacterium casei LMG S-19264T (=DSM 44701T), isolated from a smear-ripened cheese.</title>
        <authorList>
            <consortium name="US DOE Joint Genome Institute (JGI-PGF)"/>
            <person name="Walter F."/>
            <person name="Albersmeier A."/>
            <person name="Kalinowski J."/>
            <person name="Ruckert C."/>
        </authorList>
    </citation>
    <scope>NUCLEOTIDE SEQUENCE</scope>
    <source>
        <strain evidence="7">KCTC 42651</strain>
    </source>
</reference>
<dbReference type="SUPFAM" id="SSF52833">
    <property type="entry name" value="Thioredoxin-like"/>
    <property type="match status" value="1"/>
</dbReference>
<comment type="caution">
    <text evidence="7">The sequence shown here is derived from an EMBL/GenBank/DDBJ whole genome shotgun (WGS) entry which is preliminary data.</text>
</comment>